<dbReference type="EMBL" id="CAWUPB010000936">
    <property type="protein sequence ID" value="CAK7333991.1"/>
    <property type="molecule type" value="Genomic_DNA"/>
</dbReference>
<reference evidence="1 2" key="1">
    <citation type="submission" date="2024-01" db="EMBL/GenBank/DDBJ databases">
        <authorList>
            <person name="Waweru B."/>
        </authorList>
    </citation>
    <scope>NUCLEOTIDE SEQUENCE [LARGE SCALE GENOMIC DNA]</scope>
</reference>
<dbReference type="Proteomes" id="UP001314170">
    <property type="component" value="Unassembled WGS sequence"/>
</dbReference>
<dbReference type="AlphaFoldDB" id="A0AAV1RFJ1"/>
<name>A0AAV1RFJ1_9ROSI</name>
<proteinExistence type="predicted"/>
<organism evidence="1 2">
    <name type="scientific">Dovyalis caffra</name>
    <dbReference type="NCBI Taxonomy" id="77055"/>
    <lineage>
        <taxon>Eukaryota</taxon>
        <taxon>Viridiplantae</taxon>
        <taxon>Streptophyta</taxon>
        <taxon>Embryophyta</taxon>
        <taxon>Tracheophyta</taxon>
        <taxon>Spermatophyta</taxon>
        <taxon>Magnoliopsida</taxon>
        <taxon>eudicotyledons</taxon>
        <taxon>Gunneridae</taxon>
        <taxon>Pentapetalae</taxon>
        <taxon>rosids</taxon>
        <taxon>fabids</taxon>
        <taxon>Malpighiales</taxon>
        <taxon>Salicaceae</taxon>
        <taxon>Flacourtieae</taxon>
        <taxon>Dovyalis</taxon>
    </lineage>
</organism>
<comment type="caution">
    <text evidence="1">The sequence shown here is derived from an EMBL/GenBank/DDBJ whole genome shotgun (WGS) entry which is preliminary data.</text>
</comment>
<keyword evidence="2" id="KW-1185">Reference proteome</keyword>
<sequence>MVKGESNRVNSISQAQHTVLDLELLVEVHSGELHAHGKLGQNNNEQFTRGSQLEEGILTVNPNVGNMDNGINIIGGVNTDAGSSYFSILEGSEDNGLTQEEQRVDTY</sequence>
<gene>
    <name evidence="1" type="ORF">DCAF_LOCUS9723</name>
</gene>
<evidence type="ECO:0000313" key="2">
    <source>
        <dbReference type="Proteomes" id="UP001314170"/>
    </source>
</evidence>
<evidence type="ECO:0000313" key="1">
    <source>
        <dbReference type="EMBL" id="CAK7333991.1"/>
    </source>
</evidence>
<accession>A0AAV1RFJ1</accession>
<protein>
    <submittedName>
        <fullName evidence="1">Uncharacterized protein</fullName>
    </submittedName>
</protein>